<dbReference type="AlphaFoldDB" id="A0A2W1BY68"/>
<evidence type="ECO:0000256" key="5">
    <source>
        <dbReference type="ARBA" id="ARBA00023040"/>
    </source>
</evidence>
<dbReference type="PRINTS" id="PR00237">
    <property type="entry name" value="GPCRRHODOPSN"/>
</dbReference>
<dbReference type="GO" id="GO:0005886">
    <property type="term" value="C:plasma membrane"/>
    <property type="evidence" value="ECO:0007669"/>
    <property type="project" value="TreeGrafter"/>
</dbReference>
<keyword evidence="4 10" id="KW-1133">Transmembrane helix</keyword>
<dbReference type="InterPro" id="IPR017452">
    <property type="entry name" value="GPCR_Rhodpsn_7TM"/>
</dbReference>
<dbReference type="GO" id="GO:0004930">
    <property type="term" value="F:G protein-coupled receptor activity"/>
    <property type="evidence" value="ECO:0007669"/>
    <property type="project" value="UniProtKB-KW"/>
</dbReference>
<evidence type="ECO:0000313" key="13">
    <source>
        <dbReference type="Proteomes" id="UP000249218"/>
    </source>
</evidence>
<feature type="transmembrane region" description="Helical" evidence="10">
    <location>
        <begin position="114"/>
        <end position="132"/>
    </location>
</feature>
<organism evidence="12 13">
    <name type="scientific">Helicoverpa armigera</name>
    <name type="common">Cotton bollworm</name>
    <name type="synonym">Heliothis armigera</name>
    <dbReference type="NCBI Taxonomy" id="29058"/>
    <lineage>
        <taxon>Eukaryota</taxon>
        <taxon>Metazoa</taxon>
        <taxon>Ecdysozoa</taxon>
        <taxon>Arthropoda</taxon>
        <taxon>Hexapoda</taxon>
        <taxon>Insecta</taxon>
        <taxon>Pterygota</taxon>
        <taxon>Neoptera</taxon>
        <taxon>Endopterygota</taxon>
        <taxon>Lepidoptera</taxon>
        <taxon>Glossata</taxon>
        <taxon>Ditrysia</taxon>
        <taxon>Noctuoidea</taxon>
        <taxon>Noctuidae</taxon>
        <taxon>Heliothinae</taxon>
        <taxon>Helicoverpa</taxon>
    </lineage>
</organism>
<dbReference type="PROSITE" id="PS00237">
    <property type="entry name" value="G_PROTEIN_RECEP_F1_1"/>
    <property type="match status" value="1"/>
</dbReference>
<evidence type="ECO:0000256" key="9">
    <source>
        <dbReference type="RuleBase" id="RU000688"/>
    </source>
</evidence>
<evidence type="ECO:0000256" key="3">
    <source>
        <dbReference type="ARBA" id="ARBA00022692"/>
    </source>
</evidence>
<evidence type="ECO:0000256" key="10">
    <source>
        <dbReference type="SAM" id="Phobius"/>
    </source>
</evidence>
<dbReference type="PANTHER" id="PTHR45695:SF15">
    <property type="entry name" value="OPSIN RH2"/>
    <property type="match status" value="1"/>
</dbReference>
<proteinExistence type="inferred from homology"/>
<feature type="transmembrane region" description="Helical" evidence="10">
    <location>
        <begin position="42"/>
        <end position="62"/>
    </location>
</feature>
<dbReference type="Gene3D" id="1.20.1070.10">
    <property type="entry name" value="Rhodopsin 7-helix transmembrane proteins"/>
    <property type="match status" value="2"/>
</dbReference>
<name>A0A2W1BY68_HELAM</name>
<comment type="subcellular location">
    <subcellularLocation>
        <location evidence="1">Membrane</location>
        <topology evidence="1">Multi-pass membrane protein</topology>
    </subcellularLocation>
</comment>
<dbReference type="EMBL" id="KZ149924">
    <property type="protein sequence ID" value="PZC77636.1"/>
    <property type="molecule type" value="Genomic_DNA"/>
</dbReference>
<gene>
    <name evidence="12" type="primary">HaOG203144</name>
    <name evidence="12" type="ORF">B5X24_HaOG203144</name>
</gene>
<dbReference type="OrthoDB" id="5987936at2759"/>
<comment type="similarity">
    <text evidence="2 9">Belongs to the G-protein coupled receptor 1 family.</text>
</comment>
<accession>A0A2W1BY68</accession>
<keyword evidence="6 10" id="KW-0472">Membrane</keyword>
<evidence type="ECO:0000256" key="8">
    <source>
        <dbReference type="ARBA" id="ARBA00023224"/>
    </source>
</evidence>
<dbReference type="SUPFAM" id="SSF81321">
    <property type="entry name" value="Family A G protein-coupled receptor-like"/>
    <property type="match status" value="1"/>
</dbReference>
<evidence type="ECO:0000256" key="6">
    <source>
        <dbReference type="ARBA" id="ARBA00023136"/>
    </source>
</evidence>
<evidence type="ECO:0000256" key="4">
    <source>
        <dbReference type="ARBA" id="ARBA00022989"/>
    </source>
</evidence>
<dbReference type="Proteomes" id="UP000249218">
    <property type="component" value="Unassembled WGS sequence"/>
</dbReference>
<evidence type="ECO:0000256" key="7">
    <source>
        <dbReference type="ARBA" id="ARBA00023170"/>
    </source>
</evidence>
<protein>
    <recommendedName>
        <fullName evidence="11">G-protein coupled receptors family 1 profile domain-containing protein</fullName>
    </recommendedName>
</protein>
<dbReference type="Pfam" id="PF00001">
    <property type="entry name" value="7tm_1"/>
    <property type="match status" value="2"/>
</dbReference>
<keyword evidence="3 9" id="KW-0812">Transmembrane</keyword>
<feature type="domain" description="G-protein coupled receptors family 1 profile" evidence="11">
    <location>
        <begin position="1"/>
        <end position="169"/>
    </location>
</feature>
<evidence type="ECO:0000256" key="2">
    <source>
        <dbReference type="ARBA" id="ARBA00010663"/>
    </source>
</evidence>
<evidence type="ECO:0000256" key="1">
    <source>
        <dbReference type="ARBA" id="ARBA00004141"/>
    </source>
</evidence>
<evidence type="ECO:0000313" key="12">
    <source>
        <dbReference type="EMBL" id="PZC77636.1"/>
    </source>
</evidence>
<sequence>MGISVSVTVSVLTLTFISVDRWYAICFPLKFKSTTGRAKTAILIIWTLSLIFKLGLILNCIFVSRLPLLLMTVAYYQIVKVLWRSEKIPGHAETMKLAPAEQTQLRSRRKAAKMLVAVVIMFAVCYFPVHLLSVLRYTLDMEQNDVITCLALISHVMIYANSAINPLIYNFMSGKFRREFRRAFCCSTASDLENFTTLSRITTSKKRPCDLMTFETKTQGRNVCSTTFVHSSYKDRLT</sequence>
<feature type="transmembrane region" description="Helical" evidence="10">
    <location>
        <begin position="152"/>
        <end position="172"/>
    </location>
</feature>
<evidence type="ECO:0000259" key="11">
    <source>
        <dbReference type="PROSITE" id="PS50262"/>
    </source>
</evidence>
<keyword evidence="5 9" id="KW-0297">G-protein coupled receptor</keyword>
<reference evidence="12 13" key="1">
    <citation type="journal article" date="2017" name="BMC Biol.">
        <title>Genomic innovations, transcriptional plasticity and gene loss underlying the evolution and divergence of two highly polyphagous and invasive Helicoverpa pest species.</title>
        <authorList>
            <person name="Pearce S.L."/>
            <person name="Clarke D.F."/>
            <person name="East P.D."/>
            <person name="Elfekih S."/>
            <person name="Gordon K.H."/>
            <person name="Jermiin L.S."/>
            <person name="McGaughran A."/>
            <person name="Oakeshott J.G."/>
            <person name="Papanikolaou A."/>
            <person name="Perera O.P."/>
            <person name="Rane R.V."/>
            <person name="Richards S."/>
            <person name="Tay W.T."/>
            <person name="Walsh T.K."/>
            <person name="Anderson A."/>
            <person name="Anderson C.J."/>
            <person name="Asgari S."/>
            <person name="Board P.G."/>
            <person name="Bretschneider A."/>
            <person name="Campbell P.M."/>
            <person name="Chertemps T."/>
            <person name="Christeller J.T."/>
            <person name="Coppin C.W."/>
            <person name="Downes S.J."/>
            <person name="Duan G."/>
            <person name="Farnsworth C.A."/>
            <person name="Good R.T."/>
            <person name="Han L.B."/>
            <person name="Han Y.C."/>
            <person name="Hatje K."/>
            <person name="Horne I."/>
            <person name="Huang Y.P."/>
            <person name="Hughes D.S."/>
            <person name="Jacquin-Joly E."/>
            <person name="James W."/>
            <person name="Jhangiani S."/>
            <person name="Kollmar M."/>
            <person name="Kuwar S.S."/>
            <person name="Li S."/>
            <person name="Liu N.Y."/>
            <person name="Maibeche M.T."/>
            <person name="Miller J.R."/>
            <person name="Montagne N."/>
            <person name="Perry T."/>
            <person name="Qu J."/>
            <person name="Song S.V."/>
            <person name="Sutton G.G."/>
            <person name="Vogel H."/>
            <person name="Walenz B.P."/>
            <person name="Xu W."/>
            <person name="Zhang H.J."/>
            <person name="Zou Z."/>
            <person name="Batterham P."/>
            <person name="Edwards O.R."/>
            <person name="Feyereisen R."/>
            <person name="Gibbs R.A."/>
            <person name="Heckel D.G."/>
            <person name="McGrath A."/>
            <person name="Robin C."/>
            <person name="Scherer S.E."/>
            <person name="Worley K.C."/>
            <person name="Wu Y.D."/>
        </authorList>
    </citation>
    <scope>NUCLEOTIDE SEQUENCE [LARGE SCALE GENOMIC DNA]</scope>
    <source>
        <strain evidence="12">Harm_GR_Male_#8</strain>
        <tissue evidence="12">Whole organism</tissue>
    </source>
</reference>
<keyword evidence="8 9" id="KW-0807">Transducer</keyword>
<dbReference type="PROSITE" id="PS50262">
    <property type="entry name" value="G_PROTEIN_RECEP_F1_2"/>
    <property type="match status" value="1"/>
</dbReference>
<keyword evidence="7 9" id="KW-0675">Receptor</keyword>
<dbReference type="PANTHER" id="PTHR45695">
    <property type="entry name" value="LEUCOKININ RECEPTOR-RELATED"/>
    <property type="match status" value="1"/>
</dbReference>
<keyword evidence="13" id="KW-1185">Reference proteome</keyword>
<dbReference type="InterPro" id="IPR000276">
    <property type="entry name" value="GPCR_Rhodpsn"/>
</dbReference>